<reference evidence="2 3" key="1">
    <citation type="submission" date="2016-06" db="EMBL/GenBank/DDBJ databases">
        <authorList>
            <consortium name="Pathogen Informatics"/>
        </authorList>
    </citation>
    <scope>NUCLEOTIDE SEQUENCE [LARGE SCALE GENOMIC DNA]</scope>
    <source>
        <strain evidence="2">PmlGA01</strain>
    </source>
</reference>
<evidence type="ECO:0000313" key="3">
    <source>
        <dbReference type="Proteomes" id="UP000219799"/>
    </source>
</evidence>
<dbReference type="VEuPathDB" id="PlasmoDB:PmUG01_01029200"/>
<accession>A0A1C3KLD4</accession>
<feature type="region of interest" description="Disordered" evidence="1">
    <location>
        <begin position="1"/>
        <end position="35"/>
    </location>
</feature>
<organism evidence="2 3">
    <name type="scientific">Plasmodium malariae</name>
    <dbReference type="NCBI Taxonomy" id="5858"/>
    <lineage>
        <taxon>Eukaryota</taxon>
        <taxon>Sar</taxon>
        <taxon>Alveolata</taxon>
        <taxon>Apicomplexa</taxon>
        <taxon>Aconoidasida</taxon>
        <taxon>Haemosporida</taxon>
        <taxon>Plasmodiidae</taxon>
        <taxon>Plasmodium</taxon>
        <taxon>Plasmodium (Plasmodium)</taxon>
    </lineage>
</organism>
<evidence type="ECO:0000313" key="2">
    <source>
        <dbReference type="EMBL" id="SBT74802.1"/>
    </source>
</evidence>
<feature type="compositionally biased region" description="Basic and acidic residues" evidence="1">
    <location>
        <begin position="9"/>
        <end position="30"/>
    </location>
</feature>
<gene>
    <name evidence="2" type="primary">PmlGA01_010019900</name>
    <name evidence="2" type="ORF">PMLGA01_010019900</name>
</gene>
<sequence>MSKSGEYVSSKENDITTLKLNEKQEKRHADLPTFSESPKINSEVYENILKLYNQKSLSYSKEKLNIVELEGEQEEHYGITSAIEEAEDEEVEGKENEDEGSEVNHGKFYEDYEKCYYLKREDKYSRAQIEKSNEFEIYGHRDGNDNGGDDYGTYDGVKNEVKKEKSIDENHCKYTTLKIKAKPNGSSNELKNVTQDSFIKEVILDIQKNTVEHKKTNYLCLEEILKKINFILKEQIEINRSNVSHRSDRQILFQNIYEVLNEASNAKMNVCMNKAFNSLSNKDFAKYYVKNNLEKKKGNGLYGKNSSGFFNYHIMEEINEIHENNLTNVVHTNDKYLSEDSEKLKIYNKNVQLFLFHLDKLEKSMYAFTHFCRNASNETYQDSEISLNSQEQKIFSFLQDPRAMRLVRTLEKNLTQIKTICTDTPLTRLAASPT</sequence>
<dbReference type="EMBL" id="LT594489">
    <property type="protein sequence ID" value="SBT74802.1"/>
    <property type="molecule type" value="Genomic_DNA"/>
</dbReference>
<dbReference type="Proteomes" id="UP000219799">
    <property type="component" value="Chromosome 1"/>
</dbReference>
<name>A0A1C3KLD4_PLAMA</name>
<dbReference type="AlphaFoldDB" id="A0A1C3KLD4"/>
<protein>
    <submittedName>
        <fullName evidence="2">Uncharacterized protein</fullName>
    </submittedName>
</protein>
<evidence type="ECO:0000256" key="1">
    <source>
        <dbReference type="SAM" id="MobiDB-lite"/>
    </source>
</evidence>
<proteinExistence type="predicted"/>